<feature type="transmembrane region" description="Helical" evidence="1">
    <location>
        <begin position="323"/>
        <end position="341"/>
    </location>
</feature>
<organism evidence="2 3">
    <name type="scientific">Phanerochaete carnosa (strain HHB-10118-sp)</name>
    <name type="common">White-rot fungus</name>
    <name type="synonym">Peniophora carnosa</name>
    <dbReference type="NCBI Taxonomy" id="650164"/>
    <lineage>
        <taxon>Eukaryota</taxon>
        <taxon>Fungi</taxon>
        <taxon>Dikarya</taxon>
        <taxon>Basidiomycota</taxon>
        <taxon>Agaricomycotina</taxon>
        <taxon>Agaricomycetes</taxon>
        <taxon>Polyporales</taxon>
        <taxon>Phanerochaetaceae</taxon>
        <taxon>Phanerochaete</taxon>
    </lineage>
</organism>
<dbReference type="RefSeq" id="XP_007398099.1">
    <property type="nucleotide sequence ID" value="XM_007398037.1"/>
</dbReference>
<evidence type="ECO:0000313" key="2">
    <source>
        <dbReference type="EMBL" id="EKM53407.1"/>
    </source>
</evidence>
<dbReference type="InParanoid" id="K5WSN4"/>
<keyword evidence="1" id="KW-0472">Membrane</keyword>
<proteinExistence type="predicted"/>
<dbReference type="OrthoDB" id="2126185at2759"/>
<dbReference type="AlphaFoldDB" id="K5WSN4"/>
<reference evidence="2 3" key="1">
    <citation type="journal article" date="2012" name="BMC Genomics">
        <title>Comparative genomics of the white-rot fungi, Phanerochaete carnosa and P. chrysosporium, to elucidate the genetic basis of the distinct wood types they colonize.</title>
        <authorList>
            <person name="Suzuki H."/>
            <person name="MacDonald J."/>
            <person name="Syed K."/>
            <person name="Salamov A."/>
            <person name="Hori C."/>
            <person name="Aerts A."/>
            <person name="Henrissat B."/>
            <person name="Wiebenga A."/>
            <person name="vanKuyk P.A."/>
            <person name="Barry K."/>
            <person name="Lindquist E."/>
            <person name="LaButti K."/>
            <person name="Lapidus A."/>
            <person name="Lucas S."/>
            <person name="Coutinho P."/>
            <person name="Gong Y."/>
            <person name="Samejima M."/>
            <person name="Mahadevan R."/>
            <person name="Abou-Zaid M."/>
            <person name="de Vries R.P."/>
            <person name="Igarashi K."/>
            <person name="Yadav J.S."/>
            <person name="Grigoriev I.V."/>
            <person name="Master E.R."/>
        </authorList>
    </citation>
    <scope>NUCLEOTIDE SEQUENCE [LARGE SCALE GENOMIC DNA]</scope>
    <source>
        <strain evidence="2 3">HHB-10118-sp</strain>
    </source>
</reference>
<feature type="transmembrane region" description="Helical" evidence="1">
    <location>
        <begin position="245"/>
        <end position="265"/>
    </location>
</feature>
<feature type="transmembrane region" description="Helical" evidence="1">
    <location>
        <begin position="6"/>
        <end position="30"/>
    </location>
</feature>
<accession>K5WSN4</accession>
<gene>
    <name evidence="2" type="ORF">PHACADRAFT_125113</name>
</gene>
<protein>
    <submittedName>
        <fullName evidence="2">Uncharacterized protein</fullName>
    </submittedName>
</protein>
<keyword evidence="3" id="KW-1185">Reference proteome</keyword>
<name>K5WSN4_PHACS</name>
<dbReference type="KEGG" id="pco:PHACADRAFT_125113"/>
<keyword evidence="1" id="KW-1133">Transmembrane helix</keyword>
<evidence type="ECO:0000313" key="3">
    <source>
        <dbReference type="Proteomes" id="UP000008370"/>
    </source>
</evidence>
<keyword evidence="1" id="KW-0812">Transmembrane</keyword>
<dbReference type="HOGENOM" id="CLU_037033_1_1_1"/>
<feature type="transmembrane region" description="Helical" evidence="1">
    <location>
        <begin position="205"/>
        <end position="224"/>
    </location>
</feature>
<feature type="transmembrane region" description="Helical" evidence="1">
    <location>
        <begin position="42"/>
        <end position="60"/>
    </location>
</feature>
<feature type="transmembrane region" description="Helical" evidence="1">
    <location>
        <begin position="145"/>
        <end position="169"/>
    </location>
</feature>
<dbReference type="GeneID" id="18908010"/>
<dbReference type="EMBL" id="JH930474">
    <property type="protein sequence ID" value="EKM53407.1"/>
    <property type="molecule type" value="Genomic_DNA"/>
</dbReference>
<feature type="transmembrane region" description="Helical" evidence="1">
    <location>
        <begin position="292"/>
        <end position="311"/>
    </location>
</feature>
<sequence>MANILPQFFALSALASFFVIVGWLAFKILASVPHDRERKGSQVFLVLAGLSFGITWFYILKFASWSFHDYEVTTTLFDDKTRDAYFPARVADWLLNTSLFEQAWKNVCFGSSWSWWLNQQLCLFTAGTWTVFLAVEGNKHRIKHLWAYMLLGQMLTISVGVNLFYYAVANARPSGRVPSKVSPLLWLTVPLTMAIVYYTPQTTDATFGPALTLMHVLLFIPLFVRPSQTDRRDAGRLDTRTFYRVVMYTALAMHLHASVVAYRSLPQEQRSVSGVAHAALGALYSHPAQTSVGWDAILTTISCGAWALYSAGADVRKAAERGLAFGLSTLVGSVAYAAMASELDLLEE</sequence>
<evidence type="ECO:0000256" key="1">
    <source>
        <dbReference type="SAM" id="Phobius"/>
    </source>
</evidence>
<feature type="transmembrane region" description="Helical" evidence="1">
    <location>
        <begin position="181"/>
        <end position="199"/>
    </location>
</feature>
<dbReference type="Proteomes" id="UP000008370">
    <property type="component" value="Unassembled WGS sequence"/>
</dbReference>